<dbReference type="KEGG" id="spsw:Sps_03414"/>
<organism evidence="1 2">
    <name type="scientific">Shewanella psychrophila</name>
    <dbReference type="NCBI Taxonomy" id="225848"/>
    <lineage>
        <taxon>Bacteria</taxon>
        <taxon>Pseudomonadati</taxon>
        <taxon>Pseudomonadota</taxon>
        <taxon>Gammaproteobacteria</taxon>
        <taxon>Alteromonadales</taxon>
        <taxon>Shewanellaceae</taxon>
        <taxon>Shewanella</taxon>
    </lineage>
</organism>
<keyword evidence="2" id="KW-1185">Reference proteome</keyword>
<dbReference type="STRING" id="225848.Sps_03414"/>
<reference evidence="1 2" key="1">
    <citation type="submission" date="2016-03" db="EMBL/GenBank/DDBJ databases">
        <title>Complete genome sequence of Shewanella psychrophila WP2, a deep sea bacterium isolated from west Pacific sediment.</title>
        <authorList>
            <person name="Xu G."/>
            <person name="Jian H."/>
        </authorList>
    </citation>
    <scope>NUCLEOTIDE SEQUENCE [LARGE SCALE GENOMIC DNA]</scope>
    <source>
        <strain evidence="1 2">WP2</strain>
    </source>
</reference>
<evidence type="ECO:0000313" key="1">
    <source>
        <dbReference type="EMBL" id="AQS38541.1"/>
    </source>
</evidence>
<dbReference type="InterPro" id="IPR053172">
    <property type="entry name" value="Tn903_transposase"/>
</dbReference>
<accession>A0A1S6HSQ4</accession>
<dbReference type="EMBL" id="CP014782">
    <property type="protein sequence ID" value="AQS38541.1"/>
    <property type="molecule type" value="Genomic_DNA"/>
</dbReference>
<dbReference type="PANTHER" id="PTHR34631:SF3">
    <property type="entry name" value="ISSOD12 TRANSPOSASE TNPA_ISSOD12"/>
    <property type="match status" value="1"/>
</dbReference>
<dbReference type="AlphaFoldDB" id="A0A1S6HSQ4"/>
<proteinExistence type="predicted"/>
<gene>
    <name evidence="1" type="ORF">Sps_03414</name>
</gene>
<evidence type="ECO:0000313" key="2">
    <source>
        <dbReference type="Proteomes" id="UP000189545"/>
    </source>
</evidence>
<dbReference type="Proteomes" id="UP000189545">
    <property type="component" value="Chromosome"/>
</dbReference>
<name>A0A1S6HSQ4_9GAMM</name>
<evidence type="ECO:0008006" key="3">
    <source>
        <dbReference type="Google" id="ProtNLM"/>
    </source>
</evidence>
<protein>
    <recommendedName>
        <fullName evidence="3">Mobile element protein</fullName>
    </recommendedName>
</protein>
<dbReference type="PANTHER" id="PTHR34631">
    <property type="match status" value="1"/>
</dbReference>
<sequence>MRALKNNELAQWKKENDYHLRSLSETALYRYKQLISPKFSLRNYNAQVGEALVGVKAMNKVIGLGMAVRKQAAYYARGI</sequence>